<name>A0A8T1V4P1_9STRA</name>
<keyword evidence="1" id="KW-0812">Transmembrane</keyword>
<evidence type="ECO:0000256" key="1">
    <source>
        <dbReference type="SAM" id="Phobius"/>
    </source>
</evidence>
<keyword evidence="4" id="KW-1185">Reference proteome</keyword>
<dbReference type="PROSITE" id="PS50222">
    <property type="entry name" value="EF_HAND_2"/>
    <property type="match status" value="1"/>
</dbReference>
<evidence type="ECO:0000259" key="2">
    <source>
        <dbReference type="PROSITE" id="PS50222"/>
    </source>
</evidence>
<feature type="transmembrane region" description="Helical" evidence="1">
    <location>
        <begin position="36"/>
        <end position="57"/>
    </location>
</feature>
<evidence type="ECO:0000313" key="3">
    <source>
        <dbReference type="EMBL" id="KAG7376237.1"/>
    </source>
</evidence>
<protein>
    <submittedName>
        <fullName evidence="3">Ankyrin repeat domain-containing protein 60</fullName>
    </submittedName>
</protein>
<dbReference type="EMBL" id="JAGDFL010001375">
    <property type="protein sequence ID" value="KAG7376237.1"/>
    <property type="molecule type" value="Genomic_DNA"/>
</dbReference>
<dbReference type="InterPro" id="IPR018247">
    <property type="entry name" value="EF_Hand_1_Ca_BS"/>
</dbReference>
<reference evidence="3" key="1">
    <citation type="submission" date="2021-02" db="EMBL/GenBank/DDBJ databases">
        <authorList>
            <person name="Palmer J.M."/>
        </authorList>
    </citation>
    <scope>NUCLEOTIDE SEQUENCE</scope>
    <source>
        <strain evidence="3">SCRP23</strain>
    </source>
</reference>
<keyword evidence="1" id="KW-1133">Transmembrane helix</keyword>
<proteinExistence type="predicted"/>
<dbReference type="PROSITE" id="PS00018">
    <property type="entry name" value="EF_HAND_1"/>
    <property type="match status" value="1"/>
</dbReference>
<gene>
    <name evidence="3" type="primary">ANKRD60_3</name>
    <name evidence="3" type="ORF">PHYBOEH_001661</name>
</gene>
<comment type="caution">
    <text evidence="3">The sequence shown here is derived from an EMBL/GenBank/DDBJ whole genome shotgun (WGS) entry which is preliminary data.</text>
</comment>
<dbReference type="Proteomes" id="UP000693981">
    <property type="component" value="Unassembled WGS sequence"/>
</dbReference>
<keyword evidence="1" id="KW-0472">Membrane</keyword>
<organism evidence="3 4">
    <name type="scientific">Phytophthora boehmeriae</name>
    <dbReference type="NCBI Taxonomy" id="109152"/>
    <lineage>
        <taxon>Eukaryota</taxon>
        <taxon>Sar</taxon>
        <taxon>Stramenopiles</taxon>
        <taxon>Oomycota</taxon>
        <taxon>Peronosporomycetes</taxon>
        <taxon>Peronosporales</taxon>
        <taxon>Peronosporaceae</taxon>
        <taxon>Phytophthora</taxon>
    </lineage>
</organism>
<dbReference type="GO" id="GO:0005509">
    <property type="term" value="F:calcium ion binding"/>
    <property type="evidence" value="ECO:0007669"/>
    <property type="project" value="InterPro"/>
</dbReference>
<dbReference type="OrthoDB" id="167477at2759"/>
<dbReference type="InterPro" id="IPR002048">
    <property type="entry name" value="EF_hand_dom"/>
</dbReference>
<dbReference type="AlphaFoldDB" id="A0A8T1V4P1"/>
<evidence type="ECO:0000313" key="4">
    <source>
        <dbReference type="Proteomes" id="UP000693981"/>
    </source>
</evidence>
<accession>A0A8T1V4P1</accession>
<sequence length="486" mass="54360">MKSPTNYGSENEETTFIRRVAAPDRPNAGRRQKKRLILAGAGVTLVSASAAVGYAAFRSSGMDTATMPAQQQLSANLVAPDFVSTMGDGYYPEFDVLDQNEDGIVTYPEYMRGMRGVWESDKQDIVKADLPEVVKDNLFGQLNDKITSDIACIKKAMIPISTTKRTLTFSHDNIDSLYYMLDVFCFDTPIRIPQQYLDMFPSTTASNPSANNEWNPTIPTMPPMMIKLDTNQGQEQVTPLGPIENGQLHVQIDEPSGRTTQQYVPVEQTPEGPKMQIETSDGNTHELQLPVENEPNEGQRADEGWMEPIPMEPLMLETPNGQEQVTPLGPIENGQLHVQIDEPSGRTTQQYVPLHVQIDEPSGRTTQQYVPVEQTPEGPKMQIETSDGNTHELELPSSAVESIGETEETIQKKEFQQQLVVHFAEKFKTLQLDLADEESWTKNLIHRKKALDDCIAQAADKFGYSGDQSPDYETAVNWVKDECWKM</sequence>
<feature type="domain" description="EF-hand" evidence="2">
    <location>
        <begin position="94"/>
        <end position="120"/>
    </location>
</feature>